<feature type="region of interest" description="Disordered" evidence="9">
    <location>
        <begin position="1600"/>
        <end position="1619"/>
    </location>
</feature>
<dbReference type="SUPFAM" id="SSF52540">
    <property type="entry name" value="P-loop containing nucleoside triphosphate hydrolases"/>
    <property type="match status" value="2"/>
</dbReference>
<dbReference type="PANTHER" id="PTHR19229">
    <property type="entry name" value="ATP-BINDING CASSETTE TRANSPORTER SUBFAMILY A ABCA"/>
    <property type="match status" value="1"/>
</dbReference>
<feature type="transmembrane region" description="Helical" evidence="10">
    <location>
        <begin position="1288"/>
        <end position="1305"/>
    </location>
</feature>
<dbReference type="GO" id="GO:0140359">
    <property type="term" value="F:ABC-type transporter activity"/>
    <property type="evidence" value="ECO:0007669"/>
    <property type="project" value="InterPro"/>
</dbReference>
<comment type="subcellular location">
    <subcellularLocation>
        <location evidence="1">Membrane</location>
        <topology evidence="1">Multi-pass membrane protein</topology>
    </subcellularLocation>
</comment>
<dbReference type="Pfam" id="PF12698">
    <property type="entry name" value="ABC2_membrane_3"/>
    <property type="match status" value="2"/>
</dbReference>
<feature type="transmembrane region" description="Helical" evidence="10">
    <location>
        <begin position="1076"/>
        <end position="1096"/>
    </location>
</feature>
<evidence type="ECO:0000313" key="12">
    <source>
        <dbReference type="Proteomes" id="UP000001819"/>
    </source>
</evidence>
<dbReference type="KEGG" id="dpo:6900642"/>
<evidence type="ECO:0000256" key="4">
    <source>
        <dbReference type="ARBA" id="ARBA00022737"/>
    </source>
</evidence>
<feature type="transmembrane region" description="Helical" evidence="10">
    <location>
        <begin position="1126"/>
        <end position="1143"/>
    </location>
</feature>
<evidence type="ECO:0000256" key="6">
    <source>
        <dbReference type="ARBA" id="ARBA00022840"/>
    </source>
</evidence>
<dbReference type="CDD" id="cd03263">
    <property type="entry name" value="ABC_subfamily_A"/>
    <property type="match status" value="2"/>
</dbReference>
<dbReference type="PROSITE" id="PS00211">
    <property type="entry name" value="ABC_TRANSPORTER_1"/>
    <property type="match status" value="1"/>
</dbReference>
<evidence type="ECO:0000259" key="11">
    <source>
        <dbReference type="PROSITE" id="PS50893"/>
    </source>
</evidence>
<keyword evidence="12" id="KW-1185">Reference proteome</keyword>
<evidence type="ECO:0000256" key="1">
    <source>
        <dbReference type="ARBA" id="ARBA00004141"/>
    </source>
</evidence>
<dbReference type="SMART" id="SM00382">
    <property type="entry name" value="AAA"/>
    <property type="match status" value="2"/>
</dbReference>
<sequence length="1728" mass="195625">MSLPQDSYNNEPIGDWQKLKLLLWKNWTLQWNQKIQLMFALALPVLFLLLIVTLRVLVEPVSMPVVRYPPVSISDMNLFKKSVIHGNLIMHDNGSLNIPKNILCYTPDSSVNRAIITAATMRLRLLSWRSYDTASHMEYDLITHNYLAGVEFESETTSAQNDRGYSYSFNYRIRFPSELRTMYGPFVETWRTNNLFPNYDMSGPRNINASDGGVPVGYIVEGFLPLQHALTMSWLQLSTGRKEEELPQIQLQRFPYRSYIHDPLLSGLQQLLSFIILLSFIYPCSFVAKQVTNEKELQLKDIMKLMGVHNWIHWLAWFVKSYVMLMVVVLLLMCLLLGRYYKSVAILTYSHWIPLLVFLHTYVFASICFCFMIAVFISKASTSAAATSILWFLTYIPYSFSFYYYERLNLATKLILCLLMSNTALGFGFHVIMAWEGRGEGARWNNMFQPVSLDDSLSLIYVVFMLTLGGLIYLTVCLYVEQIYAGDSGVARRWYYPFRRKFWSELLGHSDNTSLLPLSPTSLSRRSKYIGIQLCNLQKNYGKHKAVKGLNLKMYRNEITVLLGQNGAGKTTTIHMLTGIIQPSDGTAFLNGYDIRHQLASARRSLGICPQQNILFNNMTVRDHIKFFSKLKGVRGSTAVNWEVSKYMRLMELEDKSRIAADKLSGGMKRKLSLCCALCGNTSIVLCDEASAGVDAAGRRSLWELLQAEKIGRTVLLTTHYMDEADVLGDRIAILCDGKLECYGTSFFLKKRYGIGYRLICVKQQSCNVVEVTQLLNKHLPTVELESEFGSEIAYLLPSKYSKKYPDLLNALEQQSNQLKLDGYGVSVTTLEDVFMRVSNISERPQAEDSDPAAQPQKEEGFDGLFSDMEMKEERWHTRCCMRWQALLLKKALITKRNYWIVLMQVFLPVLIMSLTILNSKGGRIYYELPEMKISLHQYPKAYVVFHGEANKPSSVPSLASTYAEHLSTYGLGYKLINTSGASVEEYILGVGKNQMRRVDFQYLAGVTIGNEGLTVWLNNKPLHTAPLTLNLLHNAIAVELLGKQAKTGVTNAPLPYNNQTLTLRLNKGQRLGAEIAINLGLCMSIITALYVIPIIKERETRAKLMQFLSGVDAFAYWISQLLWDYAIFAVSALMAIVTIAAFQEPGYSTVSDLSLYYSVLLLFGLAALPLSYTLSSFFSDGATGFTRTVIATTLTGTGLFMLVLALSFDAFQLKHIAVQLAWYFRVFPHYCLASAIHHIHIGFNIRRGCNFAAVRKLPRTVRCRTVPVCCNISGYFDWRHPGVLPEIVYLSAVATFLLLLLMIVDAKMCTCGAGCAPFKLLCSIGKRRRTKDQSNFDNEDVKKENFFIKNMTLSQRKKMPLLVDGISKRYGKYFVVKDLSFYVTHAECFGLLGINGAGKTTTFRMLTGDARITAGRAFVEGRNLCTKLHRVYEKIGYCPQFDALFDDLTGRQTLRIYCLLQGVQRRHVRDICSSLAVYFGFHEHIDKLAKHYSGGNKRKLSAAISIIGNPSILYLDEPTSGMDPAARRQIWRRLAHIRTSGKSIVLTSHSMDECETLCTRLAIMVDGQFKCIGSVQNLKNRYSKGLILKIKVKLSNRSSSSSELSANGSDEAREIANSNNKRSDEISIIKETDAPHRILKLKSFISKEIPDAVLKETCSGMLTYYIPLKKLMWSNLFRLIENNREKLYIEDYLIIQTRLEEIFLDFALKRGQPGAGAPNDTSGEAEK</sequence>
<dbReference type="InterPro" id="IPR056264">
    <property type="entry name" value="R2_ABCA1-4-like"/>
</dbReference>
<dbReference type="GO" id="GO:0005319">
    <property type="term" value="F:lipid transporter activity"/>
    <property type="evidence" value="ECO:0007669"/>
    <property type="project" value="TreeGrafter"/>
</dbReference>
<feature type="transmembrane region" description="Helical" evidence="10">
    <location>
        <begin position="311"/>
        <end position="340"/>
    </location>
</feature>
<accession>A0A6I8V1N9</accession>
<name>A0A6I8V1N9_DROPS</name>
<dbReference type="FunFam" id="3.40.50.300:FF:000298">
    <property type="entry name" value="ATP-binding cassette sub-family A member 12"/>
    <property type="match status" value="1"/>
</dbReference>
<evidence type="ECO:0000256" key="2">
    <source>
        <dbReference type="ARBA" id="ARBA00022448"/>
    </source>
</evidence>
<dbReference type="Pfam" id="PF23321">
    <property type="entry name" value="R1_ABCA1"/>
    <property type="match status" value="1"/>
</dbReference>
<organism evidence="12 13">
    <name type="scientific">Drosophila pseudoobscura pseudoobscura</name>
    <name type="common">Fruit fly</name>
    <dbReference type="NCBI Taxonomy" id="46245"/>
    <lineage>
        <taxon>Eukaryota</taxon>
        <taxon>Metazoa</taxon>
        <taxon>Ecdysozoa</taxon>
        <taxon>Arthropoda</taxon>
        <taxon>Hexapoda</taxon>
        <taxon>Insecta</taxon>
        <taxon>Pterygota</taxon>
        <taxon>Neoptera</taxon>
        <taxon>Endopterygota</taxon>
        <taxon>Diptera</taxon>
        <taxon>Brachycera</taxon>
        <taxon>Muscomorpha</taxon>
        <taxon>Ephydroidea</taxon>
        <taxon>Drosophilidae</taxon>
        <taxon>Drosophila</taxon>
        <taxon>Sophophora</taxon>
    </lineage>
</organism>
<dbReference type="GO" id="GO:0016887">
    <property type="term" value="F:ATP hydrolysis activity"/>
    <property type="evidence" value="ECO:0007669"/>
    <property type="project" value="InterPro"/>
</dbReference>
<keyword evidence="6 13" id="KW-0067">ATP-binding</keyword>
<keyword evidence="3 10" id="KW-0812">Transmembrane</keyword>
<feature type="domain" description="ABC transporter" evidence="11">
    <location>
        <begin position="1362"/>
        <end position="1592"/>
    </location>
</feature>
<keyword evidence="7 10" id="KW-1133">Transmembrane helix</keyword>
<keyword evidence="4" id="KW-0677">Repeat</keyword>
<dbReference type="Pfam" id="PF00005">
    <property type="entry name" value="ABC_tran"/>
    <property type="match status" value="2"/>
</dbReference>
<keyword evidence="8 10" id="KW-0472">Membrane</keyword>
<dbReference type="FunFam" id="3.40.50.300:FF:000327">
    <property type="entry name" value="ATP-binding cassette sub-family A member 3"/>
    <property type="match status" value="1"/>
</dbReference>
<dbReference type="GO" id="GO:0016020">
    <property type="term" value="C:membrane"/>
    <property type="evidence" value="ECO:0007669"/>
    <property type="project" value="UniProtKB-SubCell"/>
</dbReference>
<dbReference type="InterPro" id="IPR003593">
    <property type="entry name" value="AAA+_ATPase"/>
</dbReference>
<feature type="domain" description="ABC transporter" evidence="11">
    <location>
        <begin position="532"/>
        <end position="762"/>
    </location>
</feature>
<dbReference type="InParanoid" id="A0A6I8V1N9"/>
<feature type="transmembrane region" description="Helical" evidence="10">
    <location>
        <begin position="352"/>
        <end position="377"/>
    </location>
</feature>
<dbReference type="InterPro" id="IPR027417">
    <property type="entry name" value="P-loop_NTPase"/>
</dbReference>
<feature type="transmembrane region" description="Helical" evidence="10">
    <location>
        <begin position="35"/>
        <end position="58"/>
    </location>
</feature>
<feature type="transmembrane region" description="Helical" evidence="10">
    <location>
        <begin position="1185"/>
        <end position="1207"/>
    </location>
</feature>
<evidence type="ECO:0000256" key="5">
    <source>
        <dbReference type="ARBA" id="ARBA00022741"/>
    </source>
</evidence>
<feature type="transmembrane region" description="Helical" evidence="10">
    <location>
        <begin position="414"/>
        <end position="435"/>
    </location>
</feature>
<evidence type="ECO:0000256" key="8">
    <source>
        <dbReference type="ARBA" id="ARBA00023136"/>
    </source>
</evidence>
<feature type="transmembrane region" description="Helical" evidence="10">
    <location>
        <begin position="383"/>
        <end position="405"/>
    </location>
</feature>
<keyword evidence="5" id="KW-0547">Nucleotide-binding</keyword>
<dbReference type="InterPro" id="IPR003439">
    <property type="entry name" value="ABC_transporter-like_ATP-bd"/>
</dbReference>
<dbReference type="PANTHER" id="PTHR19229:SF250">
    <property type="entry name" value="ABC TRANSPORTER DOMAIN-CONTAINING PROTEIN-RELATED"/>
    <property type="match status" value="1"/>
</dbReference>
<dbReference type="RefSeq" id="XP_002135015.3">
    <property type="nucleotide sequence ID" value="XM_002134979.3"/>
</dbReference>
<feature type="transmembrane region" description="Helical" evidence="10">
    <location>
        <begin position="271"/>
        <end position="291"/>
    </location>
</feature>
<feature type="transmembrane region" description="Helical" evidence="10">
    <location>
        <begin position="1155"/>
        <end position="1173"/>
    </location>
</feature>
<gene>
    <name evidence="13" type="primary">LOC6900642</name>
</gene>
<dbReference type="PROSITE" id="PS50893">
    <property type="entry name" value="ABC_TRANSPORTER_2"/>
    <property type="match status" value="2"/>
</dbReference>
<dbReference type="FunCoup" id="A0A6I8V1N9">
    <property type="interactions" value="100"/>
</dbReference>
<feature type="transmembrane region" description="Helical" evidence="10">
    <location>
        <begin position="899"/>
        <end position="918"/>
    </location>
</feature>
<dbReference type="Gene3D" id="3.40.50.300">
    <property type="entry name" value="P-loop containing nucleotide triphosphate hydrolases"/>
    <property type="match status" value="2"/>
</dbReference>
<dbReference type="Proteomes" id="UP000001819">
    <property type="component" value="Chromosome X"/>
</dbReference>
<evidence type="ECO:0000256" key="3">
    <source>
        <dbReference type="ARBA" id="ARBA00022692"/>
    </source>
</evidence>
<reference evidence="13" key="1">
    <citation type="submission" date="2025-08" db="UniProtKB">
        <authorList>
            <consortium name="RefSeq"/>
        </authorList>
    </citation>
    <scope>IDENTIFICATION</scope>
    <source>
        <strain evidence="13">MV-25-SWS-2005</strain>
        <tissue evidence="13">Whole body</tissue>
    </source>
</reference>
<dbReference type="InterPro" id="IPR013525">
    <property type="entry name" value="ABC2_TM"/>
</dbReference>
<proteinExistence type="predicted"/>
<dbReference type="InterPro" id="IPR026082">
    <property type="entry name" value="ABCA"/>
</dbReference>
<evidence type="ECO:0000256" key="7">
    <source>
        <dbReference type="ARBA" id="ARBA00022989"/>
    </source>
</evidence>
<evidence type="ECO:0000256" key="10">
    <source>
        <dbReference type="SAM" id="Phobius"/>
    </source>
</evidence>
<protein>
    <submittedName>
        <fullName evidence="13">ATP-binding cassette sub-family A member 3</fullName>
    </submittedName>
</protein>
<feature type="compositionally biased region" description="Low complexity" evidence="9">
    <location>
        <begin position="1600"/>
        <end position="1610"/>
    </location>
</feature>
<dbReference type="GO" id="GO:0005524">
    <property type="term" value="F:ATP binding"/>
    <property type="evidence" value="ECO:0007669"/>
    <property type="project" value="UniProtKB-KW"/>
</dbReference>
<dbReference type="InterPro" id="IPR017871">
    <property type="entry name" value="ABC_transporter-like_CS"/>
</dbReference>
<evidence type="ECO:0000256" key="9">
    <source>
        <dbReference type="SAM" id="MobiDB-lite"/>
    </source>
</evidence>
<feature type="transmembrane region" description="Helical" evidence="10">
    <location>
        <begin position="459"/>
        <end position="480"/>
    </location>
</feature>
<evidence type="ECO:0000313" key="13">
    <source>
        <dbReference type="RefSeq" id="XP_002135015.3"/>
    </source>
</evidence>
<keyword evidence="2" id="KW-0813">Transport</keyword>